<comment type="subcellular location">
    <subcellularLocation>
        <location evidence="1">Mitochondrion inner membrane</location>
    </subcellularLocation>
</comment>
<evidence type="ECO:0000256" key="6">
    <source>
        <dbReference type="ARBA" id="ARBA00022792"/>
    </source>
</evidence>
<evidence type="ECO:0000256" key="5">
    <source>
        <dbReference type="ARBA" id="ARBA00022781"/>
    </source>
</evidence>
<dbReference type="AlphaFoldDB" id="A0A9N8ZLD7"/>
<evidence type="ECO:0000256" key="8">
    <source>
        <dbReference type="ARBA" id="ARBA00023065"/>
    </source>
</evidence>
<evidence type="ECO:0000313" key="15">
    <source>
        <dbReference type="EMBL" id="CAG8499639.1"/>
    </source>
</evidence>
<evidence type="ECO:0000256" key="7">
    <source>
        <dbReference type="ARBA" id="ARBA00022946"/>
    </source>
</evidence>
<dbReference type="PANTHER" id="PTHR13822">
    <property type="entry name" value="ATP SYNTHASE DELTA/EPSILON CHAIN"/>
    <property type="match status" value="1"/>
</dbReference>
<evidence type="ECO:0000256" key="9">
    <source>
        <dbReference type="ARBA" id="ARBA00023128"/>
    </source>
</evidence>
<keyword evidence="11" id="KW-0139">CF(1)</keyword>
<dbReference type="Gene3D" id="2.60.15.10">
    <property type="entry name" value="F0F1 ATP synthase delta/epsilon subunit, N-terminal"/>
    <property type="match status" value="1"/>
</dbReference>
<dbReference type="OrthoDB" id="270171at2759"/>
<name>A0A9N8ZLD7_9GLOM</name>
<organism evidence="15 16">
    <name type="scientific">Paraglomus brasilianum</name>
    <dbReference type="NCBI Taxonomy" id="144538"/>
    <lineage>
        <taxon>Eukaryota</taxon>
        <taxon>Fungi</taxon>
        <taxon>Fungi incertae sedis</taxon>
        <taxon>Mucoromycota</taxon>
        <taxon>Glomeromycotina</taxon>
        <taxon>Glomeromycetes</taxon>
        <taxon>Paraglomerales</taxon>
        <taxon>Paraglomeraceae</taxon>
        <taxon>Paraglomus</taxon>
    </lineage>
</organism>
<dbReference type="Pfam" id="PF02823">
    <property type="entry name" value="ATP-synt_DE_N"/>
    <property type="match status" value="1"/>
</dbReference>
<evidence type="ECO:0000256" key="4">
    <source>
        <dbReference type="ARBA" id="ARBA00022448"/>
    </source>
</evidence>
<dbReference type="EMBL" id="CAJVPI010000201">
    <property type="protein sequence ID" value="CAG8499639.1"/>
    <property type="molecule type" value="Genomic_DNA"/>
</dbReference>
<dbReference type="GO" id="GO:0046933">
    <property type="term" value="F:proton-transporting ATP synthase activity, rotational mechanism"/>
    <property type="evidence" value="ECO:0007669"/>
    <property type="project" value="InterPro"/>
</dbReference>
<dbReference type="PANTHER" id="PTHR13822:SF7">
    <property type="entry name" value="ATP SYNTHASE SUBUNIT DELTA, MITOCHONDRIAL"/>
    <property type="match status" value="1"/>
</dbReference>
<keyword evidence="4" id="KW-0813">Transport</keyword>
<keyword evidence="8" id="KW-0406">Ion transport</keyword>
<dbReference type="InterPro" id="IPR001469">
    <property type="entry name" value="ATP_synth_F1_dsu/esu"/>
</dbReference>
<evidence type="ECO:0000313" key="16">
    <source>
        <dbReference type="Proteomes" id="UP000789739"/>
    </source>
</evidence>
<protein>
    <recommendedName>
        <fullName evidence="3">ATP synthase subunit delta, mitochondrial</fullName>
    </recommendedName>
    <alternativeName>
        <fullName evidence="12">F-ATPase delta subunit</fullName>
    </alternativeName>
</protein>
<dbReference type="Gene3D" id="6.10.140.880">
    <property type="match status" value="1"/>
</dbReference>
<evidence type="ECO:0000256" key="2">
    <source>
        <dbReference type="ARBA" id="ARBA00005712"/>
    </source>
</evidence>
<keyword evidence="7" id="KW-0809">Transit peptide</keyword>
<reference evidence="15" key="1">
    <citation type="submission" date="2021-06" db="EMBL/GenBank/DDBJ databases">
        <authorList>
            <person name="Kallberg Y."/>
            <person name="Tangrot J."/>
            <person name="Rosling A."/>
        </authorList>
    </citation>
    <scope>NUCLEOTIDE SEQUENCE</scope>
    <source>
        <strain evidence="15">BR232B</strain>
    </source>
</reference>
<dbReference type="InterPro" id="IPR036771">
    <property type="entry name" value="ATPsynth_dsu/esu_N"/>
</dbReference>
<feature type="domain" description="F1F0-ATP synthase subunit delta C-terminal" evidence="14">
    <location>
        <begin position="159"/>
        <end position="199"/>
    </location>
</feature>
<evidence type="ECO:0000256" key="1">
    <source>
        <dbReference type="ARBA" id="ARBA00004273"/>
    </source>
</evidence>
<comment type="similarity">
    <text evidence="2">Belongs to the ATPase epsilon chain family.</text>
</comment>
<dbReference type="InterPro" id="IPR048938">
    <property type="entry name" value="ATPD_C_fung"/>
</dbReference>
<dbReference type="Pfam" id="PF21334">
    <property type="entry name" value="ATPD_C_fung"/>
    <property type="match status" value="1"/>
</dbReference>
<dbReference type="GO" id="GO:0045259">
    <property type="term" value="C:proton-transporting ATP synthase complex"/>
    <property type="evidence" value="ECO:0007669"/>
    <property type="project" value="UniProtKB-KW"/>
</dbReference>
<keyword evidence="11" id="KW-0066">ATP synthesis</keyword>
<feature type="domain" description="ATP synthase F1 complex delta/epsilon subunit N-terminal" evidence="13">
    <location>
        <begin position="34"/>
        <end position="91"/>
    </location>
</feature>
<dbReference type="GO" id="GO:0005743">
    <property type="term" value="C:mitochondrial inner membrane"/>
    <property type="evidence" value="ECO:0007669"/>
    <property type="project" value="UniProtKB-SubCell"/>
</dbReference>
<dbReference type="Proteomes" id="UP000789739">
    <property type="component" value="Unassembled WGS sequence"/>
</dbReference>
<gene>
    <name evidence="15" type="ORF">PBRASI_LOCUS2538</name>
</gene>
<accession>A0A9N8ZLD7</accession>
<dbReference type="InterPro" id="IPR020546">
    <property type="entry name" value="ATP_synth_F1_dsu/esu_N"/>
</dbReference>
<keyword evidence="16" id="KW-1185">Reference proteome</keyword>
<evidence type="ECO:0000259" key="13">
    <source>
        <dbReference type="Pfam" id="PF02823"/>
    </source>
</evidence>
<dbReference type="CDD" id="cd12152">
    <property type="entry name" value="F1-ATPase_delta"/>
    <property type="match status" value="1"/>
</dbReference>
<evidence type="ECO:0000256" key="3">
    <source>
        <dbReference type="ARBA" id="ARBA00016960"/>
    </source>
</evidence>
<keyword evidence="9" id="KW-0496">Mitochondrion</keyword>
<evidence type="ECO:0000256" key="10">
    <source>
        <dbReference type="ARBA" id="ARBA00023136"/>
    </source>
</evidence>
<keyword evidence="10" id="KW-0472">Membrane</keyword>
<comment type="caution">
    <text evidence="15">The sequence shown here is derived from an EMBL/GenBank/DDBJ whole genome shotgun (WGS) entry which is preliminary data.</text>
</comment>
<dbReference type="HAMAP" id="MF_00530">
    <property type="entry name" value="ATP_synth_epsil_bac"/>
    <property type="match status" value="1"/>
</dbReference>
<sequence length="204" mass="21417">MNFLGRTARTVGALGIRGLARSYATESTGASDKLRLSFTVPHEILYDGAEVQQVNLSSTAGDMGILANHLATIQQLKPGVVEVVENPTTTKKFFGNSELRGRGGGLACEIGNTGEETIQLPKSNLGLFSSFPVSGGFATVNSDSSLNINAVEAFSLEHFSIEAIRANLAEAQRLSASSTTEAERAAAKVESEVLEALQTALGKS</sequence>
<dbReference type="SUPFAM" id="SSF51344">
    <property type="entry name" value="Epsilon subunit of F1F0-ATP synthase N-terminal domain"/>
    <property type="match status" value="1"/>
</dbReference>
<evidence type="ECO:0000256" key="11">
    <source>
        <dbReference type="ARBA" id="ARBA00023196"/>
    </source>
</evidence>
<keyword evidence="6" id="KW-0999">Mitochondrion inner membrane</keyword>
<evidence type="ECO:0000256" key="12">
    <source>
        <dbReference type="ARBA" id="ARBA00031669"/>
    </source>
</evidence>
<evidence type="ECO:0000259" key="14">
    <source>
        <dbReference type="Pfam" id="PF21334"/>
    </source>
</evidence>
<keyword evidence="5" id="KW-0375">Hydrogen ion transport</keyword>
<proteinExistence type="inferred from homology"/>